<gene>
    <name evidence="1" type="ORF">PAI11_44160</name>
</gene>
<proteinExistence type="predicted"/>
<organism evidence="1 2">
    <name type="scientific">Patulibacter medicamentivorans</name>
    <dbReference type="NCBI Taxonomy" id="1097667"/>
    <lineage>
        <taxon>Bacteria</taxon>
        <taxon>Bacillati</taxon>
        <taxon>Actinomycetota</taxon>
        <taxon>Thermoleophilia</taxon>
        <taxon>Solirubrobacterales</taxon>
        <taxon>Patulibacteraceae</taxon>
        <taxon>Patulibacter</taxon>
    </lineage>
</organism>
<protein>
    <submittedName>
        <fullName evidence="1">Uncharacterized protein</fullName>
    </submittedName>
</protein>
<dbReference type="AlphaFoldDB" id="H0EC31"/>
<reference evidence="1 2" key="1">
    <citation type="journal article" date="2013" name="Biodegradation">
        <title>Quantitative proteomic analysis of ibuprofen-degrading Patulibacter sp. strain I11.</title>
        <authorList>
            <person name="Almeida B."/>
            <person name="Kjeldal H."/>
            <person name="Lolas I."/>
            <person name="Knudsen A.D."/>
            <person name="Carvalho G."/>
            <person name="Nielsen K.L."/>
            <person name="Barreto Crespo M.T."/>
            <person name="Stensballe A."/>
            <person name="Nielsen J.L."/>
        </authorList>
    </citation>
    <scope>NUCLEOTIDE SEQUENCE [LARGE SCALE GENOMIC DNA]</scope>
    <source>
        <strain evidence="1 2">I11</strain>
    </source>
</reference>
<evidence type="ECO:0000313" key="1">
    <source>
        <dbReference type="EMBL" id="EHN08767.1"/>
    </source>
</evidence>
<dbReference type="Proteomes" id="UP000005143">
    <property type="component" value="Unassembled WGS sequence"/>
</dbReference>
<sequence>MNALASGSRLQATAFGRIGGRWIADSPGELDPTAPGGTQRPFGLAIASTPCAAYDALPADRRTSPLPRLSCLRGRRWRAVGPPLDPTGGAPVPGVAFGVDGAVGVGGTAYVGVDRFVGRAVDWRVHALIGGRWRATALGGDDPEWNEQGTLFAVRGEPWAIRFDQRTTERSLATRVVVLRLDRRSGRAVQVGSALRDAERFTVPLSYGLATVGRRVYAMATVPNARTGRDEARAFVLR</sequence>
<comment type="caution">
    <text evidence="1">The sequence shown here is derived from an EMBL/GenBank/DDBJ whole genome shotgun (WGS) entry which is preliminary data.</text>
</comment>
<accession>H0EC31</accession>
<evidence type="ECO:0000313" key="2">
    <source>
        <dbReference type="Proteomes" id="UP000005143"/>
    </source>
</evidence>
<keyword evidence="2" id="KW-1185">Reference proteome</keyword>
<name>H0EC31_9ACTN</name>
<dbReference type="EMBL" id="AGUD01000331">
    <property type="protein sequence ID" value="EHN08767.1"/>
    <property type="molecule type" value="Genomic_DNA"/>
</dbReference>